<evidence type="ECO:0000256" key="2">
    <source>
        <dbReference type="ARBA" id="ARBA00022980"/>
    </source>
</evidence>
<comment type="function">
    <text evidence="6">One of the primary rRNA binding proteins, it binds directly to 16S rRNA central domain where it helps coordinate assembly of the platform of the 30S subunit.</text>
</comment>
<evidence type="ECO:0000313" key="8">
    <source>
        <dbReference type="EMBL" id="KRO39968.1"/>
    </source>
</evidence>
<evidence type="ECO:0000256" key="5">
    <source>
        <dbReference type="ARBA" id="ARBA00046740"/>
    </source>
</evidence>
<dbReference type="EMBL" id="LIAV01000185">
    <property type="protein sequence ID" value="KRO39968.1"/>
    <property type="molecule type" value="Genomic_DNA"/>
</dbReference>
<dbReference type="GO" id="GO:0005737">
    <property type="term" value="C:cytoplasm"/>
    <property type="evidence" value="ECO:0007669"/>
    <property type="project" value="UniProtKB-ARBA"/>
</dbReference>
<dbReference type="Gene3D" id="3.30.1370.30">
    <property type="match status" value="1"/>
</dbReference>
<protein>
    <recommendedName>
        <fullName evidence="4 6">Small ribosomal subunit protein uS8</fullName>
    </recommendedName>
</protein>
<dbReference type="Pfam" id="PF00410">
    <property type="entry name" value="Ribosomal_S8"/>
    <property type="match status" value="1"/>
</dbReference>
<comment type="subunit">
    <text evidence="5 6">Part of the 30S ribosomal subunit. Contacts proteins S5 and S12.</text>
</comment>
<keyword evidence="2 6" id="KW-0689">Ribosomal protein</keyword>
<keyword evidence="6" id="KW-0694">RNA-binding</keyword>
<dbReference type="FunFam" id="3.30.1490.10:FF:000001">
    <property type="entry name" value="30S ribosomal protein S8"/>
    <property type="match status" value="1"/>
</dbReference>
<dbReference type="GO" id="GO:0019843">
    <property type="term" value="F:rRNA binding"/>
    <property type="evidence" value="ECO:0007669"/>
    <property type="project" value="UniProtKB-UniRule"/>
</dbReference>
<dbReference type="GO" id="GO:0006412">
    <property type="term" value="P:translation"/>
    <property type="evidence" value="ECO:0007669"/>
    <property type="project" value="UniProtKB-UniRule"/>
</dbReference>
<dbReference type="Proteomes" id="UP000050874">
    <property type="component" value="Unassembled WGS sequence"/>
</dbReference>
<evidence type="ECO:0000313" key="9">
    <source>
        <dbReference type="Proteomes" id="UP000050874"/>
    </source>
</evidence>
<keyword evidence="3 6" id="KW-0687">Ribonucleoprotein</keyword>
<evidence type="ECO:0000256" key="6">
    <source>
        <dbReference type="HAMAP-Rule" id="MF_01302"/>
    </source>
</evidence>
<gene>
    <name evidence="6" type="primary">rpsH</name>
    <name evidence="8" type="ORF">ABR63_03295</name>
</gene>
<keyword evidence="6" id="KW-0699">rRNA-binding</keyword>
<evidence type="ECO:0000256" key="3">
    <source>
        <dbReference type="ARBA" id="ARBA00023274"/>
    </source>
</evidence>
<dbReference type="SUPFAM" id="SSF56047">
    <property type="entry name" value="Ribosomal protein S8"/>
    <property type="match status" value="1"/>
</dbReference>
<dbReference type="PROSITE" id="PS00053">
    <property type="entry name" value="RIBOSOMAL_S8"/>
    <property type="match status" value="1"/>
</dbReference>
<sequence length="131" mass="14631">MSLQDPIADCLTRMRNGLMRGKKVVHAPFSKFKHELVSLLVKEGYINSCEKIKVDGKDALSISLRYINEAPAIREIKRISKPSLRRYSSPTDLTEVKNGLGMYVISTNKGLMSDKEAKSLNIGGEVICEVF</sequence>
<dbReference type="GO" id="GO:1990904">
    <property type="term" value="C:ribonucleoprotein complex"/>
    <property type="evidence" value="ECO:0007669"/>
    <property type="project" value="UniProtKB-KW"/>
</dbReference>
<reference evidence="9" key="1">
    <citation type="submission" date="2015-10" db="EMBL/GenBank/DDBJ databases">
        <title>Metagenome-Assembled Genomes uncover a global brackish microbiome.</title>
        <authorList>
            <person name="Hugerth L.W."/>
            <person name="Larsson J."/>
            <person name="Alneberg J."/>
            <person name="Lindh M.V."/>
            <person name="Legrand C."/>
            <person name="Pinhassi J."/>
            <person name="Andersson A."/>
        </authorList>
    </citation>
    <scope>NUCLEOTIDE SEQUENCE [LARGE SCALE GENOMIC DNA]</scope>
</reference>
<dbReference type="NCBIfam" id="NF001109">
    <property type="entry name" value="PRK00136.1"/>
    <property type="match status" value="1"/>
</dbReference>
<proteinExistence type="inferred from homology"/>
<dbReference type="GO" id="GO:0005840">
    <property type="term" value="C:ribosome"/>
    <property type="evidence" value="ECO:0007669"/>
    <property type="project" value="UniProtKB-KW"/>
</dbReference>
<dbReference type="Gene3D" id="3.30.1490.10">
    <property type="match status" value="1"/>
</dbReference>
<comment type="caution">
    <text evidence="8">The sequence shown here is derived from an EMBL/GenBank/DDBJ whole genome shotgun (WGS) entry which is preliminary data.</text>
</comment>
<dbReference type="InterPro" id="IPR035987">
    <property type="entry name" value="Ribosomal_uS8_sf"/>
</dbReference>
<comment type="similarity">
    <text evidence="1 6 7">Belongs to the universal ribosomal protein uS8 family.</text>
</comment>
<dbReference type="AlphaFoldDB" id="A0A0R2PSH3"/>
<dbReference type="InterPro" id="IPR047863">
    <property type="entry name" value="Ribosomal_uS8_CS"/>
</dbReference>
<name>A0A0R2PSH3_9GAMM</name>
<dbReference type="GO" id="GO:0003735">
    <property type="term" value="F:structural constituent of ribosome"/>
    <property type="evidence" value="ECO:0007669"/>
    <property type="project" value="InterPro"/>
</dbReference>
<evidence type="ECO:0000256" key="7">
    <source>
        <dbReference type="RuleBase" id="RU003660"/>
    </source>
</evidence>
<dbReference type="PANTHER" id="PTHR11758">
    <property type="entry name" value="40S RIBOSOMAL PROTEIN S15A"/>
    <property type="match status" value="1"/>
</dbReference>
<evidence type="ECO:0000256" key="1">
    <source>
        <dbReference type="ARBA" id="ARBA00006471"/>
    </source>
</evidence>
<evidence type="ECO:0000256" key="4">
    <source>
        <dbReference type="ARBA" id="ARBA00035258"/>
    </source>
</evidence>
<organism evidence="8 9">
    <name type="scientific">SAR86 cluster bacterium BACL1 MAG-120920-bin57</name>
    <dbReference type="NCBI Taxonomy" id="1655571"/>
    <lineage>
        <taxon>Bacteria</taxon>
        <taxon>Pseudomonadati</taxon>
        <taxon>Pseudomonadota</taxon>
        <taxon>Gammaproteobacteria</taxon>
        <taxon>SAR86 cluster</taxon>
    </lineage>
</organism>
<accession>A0A0R2PSH3</accession>
<dbReference type="HAMAP" id="MF_01302_B">
    <property type="entry name" value="Ribosomal_uS8_B"/>
    <property type="match status" value="1"/>
</dbReference>
<dbReference type="InterPro" id="IPR000630">
    <property type="entry name" value="Ribosomal_uS8"/>
</dbReference>